<evidence type="ECO:0000313" key="7">
    <source>
        <dbReference type="Proteomes" id="UP000829291"/>
    </source>
</evidence>
<organism evidence="8">
    <name type="scientific">Neodiprion lecontei</name>
    <name type="common">Redheaded pine sawfly</name>
    <dbReference type="NCBI Taxonomy" id="441921"/>
    <lineage>
        <taxon>Eukaryota</taxon>
        <taxon>Metazoa</taxon>
        <taxon>Ecdysozoa</taxon>
        <taxon>Arthropoda</taxon>
        <taxon>Hexapoda</taxon>
        <taxon>Insecta</taxon>
        <taxon>Pterygota</taxon>
        <taxon>Neoptera</taxon>
        <taxon>Endopterygota</taxon>
        <taxon>Hymenoptera</taxon>
        <taxon>Tenthredinoidea</taxon>
        <taxon>Diprionidae</taxon>
        <taxon>Diprioninae</taxon>
        <taxon>Neodiprion</taxon>
    </lineage>
</organism>
<proteinExistence type="predicted"/>
<dbReference type="InterPro" id="IPR007052">
    <property type="entry name" value="CS_dom"/>
</dbReference>
<dbReference type="PROSITE" id="PS51203">
    <property type="entry name" value="CS"/>
    <property type="match status" value="1"/>
</dbReference>
<dbReference type="FunCoup" id="A0A6J0C798">
    <property type="interactions" value="1722"/>
</dbReference>
<sequence length="557" mass="63157">MPDIIELRPDKGLLYPNFEKYQFLDEPILILEKDLETEVLRVEPSSSQDSWLEARSFAYHNHLYKNPFNGKCYFVNKDNELWKMDTNGFLELVHTLTKFSIESGAPVYNPSLSFASEDIIVGCNGCKNLEIIIKNDSQPLLTFVFEDIDAGIILDSVYVEDKSIINVVMCFITEIDSKKHSEVVLYTYSSPAIDTVGSEPSSLDVKFIGKRILRVKGAVEYANLESNGNYLHLMSQDSATFVYDSLRPVNKEIPTEGNQEINIPKYCWSQDEDSLTIWLKVFDGIDKSQIKVEVKPNNIVIKYEDQILMAGESGHRLDPDLTTWSHEKDSLKIDLFKNETGLMWNELIKGDTGGECLPNEALAAEVHSRLAYLCTEEPGTGVGHPMLGFNSEQLEECDIQERENQFQRINIDSHKTTHLVILGANNRVLFTQRVKHGQLLCLRHDHDGCVWVAGESNDEHWRLKHISTFPGFGYVEASKTNKKFCVSPPNGSYVAIVEHARHVFLYEKPVGNSKIGHQRIVDLGCEVQANPVLGAAASNRYLYLLTKNKLYQLQMNP</sequence>
<gene>
    <name evidence="8" type="primary">LOC107226802</name>
</gene>
<evidence type="ECO:0000256" key="1">
    <source>
        <dbReference type="ARBA" id="ARBA00004123"/>
    </source>
</evidence>
<dbReference type="GO" id="GO:0005737">
    <property type="term" value="C:cytoplasm"/>
    <property type="evidence" value="ECO:0007669"/>
    <property type="project" value="UniProtKB-SubCell"/>
</dbReference>
<dbReference type="InterPro" id="IPR008978">
    <property type="entry name" value="HSP20-like_chaperone"/>
</dbReference>
<protein>
    <recommendedName>
        <fullName evidence="3">NudC domain-containing protein 1</fullName>
    </recommendedName>
</protein>
<evidence type="ECO:0000256" key="2">
    <source>
        <dbReference type="ARBA" id="ARBA00004496"/>
    </source>
</evidence>
<dbReference type="SUPFAM" id="SSF49764">
    <property type="entry name" value="HSP20-like chaperones"/>
    <property type="match status" value="1"/>
</dbReference>
<reference evidence="8" key="1">
    <citation type="submission" date="2025-08" db="UniProtKB">
        <authorList>
            <consortium name="RefSeq"/>
        </authorList>
    </citation>
    <scope>IDENTIFICATION</scope>
    <source>
        <tissue evidence="8">Thorax and Abdomen</tissue>
    </source>
</reference>
<dbReference type="PANTHER" id="PTHR21664:SF1">
    <property type="entry name" value="NUDC DOMAIN-CONTAINING PROTEIN 1"/>
    <property type="match status" value="1"/>
</dbReference>
<dbReference type="GO" id="GO:0005634">
    <property type="term" value="C:nucleus"/>
    <property type="evidence" value="ECO:0007669"/>
    <property type="project" value="UniProtKB-SubCell"/>
</dbReference>
<dbReference type="CDD" id="cd06467">
    <property type="entry name" value="p23_NUDC_like"/>
    <property type="match status" value="1"/>
</dbReference>
<evidence type="ECO:0000313" key="8">
    <source>
        <dbReference type="RefSeq" id="XP_015523211.1"/>
    </source>
</evidence>
<dbReference type="GeneID" id="107226802"/>
<dbReference type="KEGG" id="nlo:107226802"/>
<keyword evidence="4" id="KW-0963">Cytoplasm</keyword>
<dbReference type="PANTHER" id="PTHR21664">
    <property type="entry name" value="CHRONIC MYELOGENOUS LEUKEMIA TUMOR ANTIGEN 66"/>
    <property type="match status" value="1"/>
</dbReference>
<evidence type="ECO:0000259" key="6">
    <source>
        <dbReference type="PROSITE" id="PS51203"/>
    </source>
</evidence>
<dbReference type="AlphaFoldDB" id="A0A6J0C798"/>
<accession>A0A6J0C798</accession>
<dbReference type="InParanoid" id="A0A6J0C798"/>
<dbReference type="OrthoDB" id="428655at2759"/>
<evidence type="ECO:0000256" key="3">
    <source>
        <dbReference type="ARBA" id="ARBA00018915"/>
    </source>
</evidence>
<dbReference type="InterPro" id="IPR037895">
    <property type="entry name" value="NUDCD1"/>
</dbReference>
<keyword evidence="7" id="KW-1185">Reference proteome</keyword>
<evidence type="ECO:0000256" key="4">
    <source>
        <dbReference type="ARBA" id="ARBA00022490"/>
    </source>
</evidence>
<dbReference type="Pfam" id="PF04969">
    <property type="entry name" value="CS"/>
    <property type="match status" value="1"/>
</dbReference>
<feature type="domain" description="CS" evidence="6">
    <location>
        <begin position="261"/>
        <end position="348"/>
    </location>
</feature>
<dbReference type="Proteomes" id="UP000829291">
    <property type="component" value="Chromosome 1"/>
</dbReference>
<comment type="subcellular location">
    <subcellularLocation>
        <location evidence="2">Cytoplasm</location>
    </subcellularLocation>
    <subcellularLocation>
        <location evidence="1">Nucleus</location>
    </subcellularLocation>
</comment>
<name>A0A6J0C798_NEOLC</name>
<evidence type="ECO:0000256" key="5">
    <source>
        <dbReference type="ARBA" id="ARBA00023242"/>
    </source>
</evidence>
<keyword evidence="5" id="KW-0539">Nucleus</keyword>
<dbReference type="RefSeq" id="XP_015523211.1">
    <property type="nucleotide sequence ID" value="XM_015667725.2"/>
</dbReference>
<dbReference type="Gene3D" id="2.60.40.790">
    <property type="match status" value="1"/>
</dbReference>